<accession>A0A7W6GN00</accession>
<comment type="caution">
    <text evidence="1">The sequence shown here is derived from an EMBL/GenBank/DDBJ whole genome shotgun (WGS) entry which is preliminary data.</text>
</comment>
<name>A0A7W6GN00_9SPHN</name>
<dbReference type="Proteomes" id="UP000552757">
    <property type="component" value="Unassembled WGS sequence"/>
</dbReference>
<sequence>MRLSHRSPGIMPEPQGSVIRWIAVRAFSFIALSLLVACDGDLNQDDGAMASLNAGTAANAAAASSVEAVAADARPAAKPEATIPAAMLGRWTGLADDCADAAAPMELRVENDRLLFHESEGRVTAITSRADGSTLVDAAFTGEGQSWTRRLTLILQDGGRRLRIEGGGDGVTRKRCPA</sequence>
<proteinExistence type="predicted"/>
<evidence type="ECO:0000313" key="2">
    <source>
        <dbReference type="Proteomes" id="UP000552757"/>
    </source>
</evidence>
<dbReference type="EMBL" id="JACIEB010000003">
    <property type="protein sequence ID" value="MBB3981796.1"/>
    <property type="molecule type" value="Genomic_DNA"/>
</dbReference>
<keyword evidence="2" id="KW-1185">Reference proteome</keyword>
<organism evidence="1 2">
    <name type="scientific">Sphingobium fontiphilum</name>
    <dbReference type="NCBI Taxonomy" id="944425"/>
    <lineage>
        <taxon>Bacteria</taxon>
        <taxon>Pseudomonadati</taxon>
        <taxon>Pseudomonadota</taxon>
        <taxon>Alphaproteobacteria</taxon>
        <taxon>Sphingomonadales</taxon>
        <taxon>Sphingomonadaceae</taxon>
        <taxon>Sphingobium</taxon>
    </lineage>
</organism>
<reference evidence="1 2" key="1">
    <citation type="submission" date="2020-08" db="EMBL/GenBank/DDBJ databases">
        <title>Genomic Encyclopedia of Type Strains, Phase IV (KMG-IV): sequencing the most valuable type-strain genomes for metagenomic binning, comparative biology and taxonomic classification.</title>
        <authorList>
            <person name="Goeker M."/>
        </authorList>
    </citation>
    <scope>NUCLEOTIDE SEQUENCE [LARGE SCALE GENOMIC DNA]</scope>
    <source>
        <strain evidence="1 2">DSM 29348</strain>
    </source>
</reference>
<dbReference type="AlphaFoldDB" id="A0A7W6GN00"/>
<evidence type="ECO:0000313" key="1">
    <source>
        <dbReference type="EMBL" id="MBB3981796.1"/>
    </source>
</evidence>
<protein>
    <submittedName>
        <fullName evidence="1">Uncharacterized protein</fullName>
    </submittedName>
</protein>
<gene>
    <name evidence="1" type="ORF">GGR44_001455</name>
</gene>